<dbReference type="GO" id="GO:0043200">
    <property type="term" value="P:response to amino acid"/>
    <property type="evidence" value="ECO:0007669"/>
    <property type="project" value="TreeGrafter"/>
</dbReference>
<dbReference type="InterPro" id="IPR019887">
    <property type="entry name" value="Tscrpt_reg_AsnC/Lrp_C"/>
</dbReference>
<evidence type="ECO:0000259" key="4">
    <source>
        <dbReference type="PROSITE" id="PS50956"/>
    </source>
</evidence>
<dbReference type="SMART" id="SM00344">
    <property type="entry name" value="HTH_ASNC"/>
    <property type="match status" value="2"/>
</dbReference>
<dbReference type="PANTHER" id="PTHR30154">
    <property type="entry name" value="LEUCINE-RESPONSIVE REGULATORY PROTEIN"/>
    <property type="match status" value="1"/>
</dbReference>
<dbReference type="InterPro" id="IPR036388">
    <property type="entry name" value="WH-like_DNA-bd_sf"/>
</dbReference>
<dbReference type="PROSITE" id="PS50956">
    <property type="entry name" value="HTH_ASNC_2"/>
    <property type="match status" value="1"/>
</dbReference>
<evidence type="ECO:0000256" key="3">
    <source>
        <dbReference type="ARBA" id="ARBA00023163"/>
    </source>
</evidence>
<keyword evidence="1" id="KW-0805">Transcription regulation</keyword>
<dbReference type="SUPFAM" id="SSF46785">
    <property type="entry name" value="Winged helix' DNA-binding domain"/>
    <property type="match status" value="2"/>
</dbReference>
<dbReference type="EMBL" id="CP046172">
    <property type="protein sequence ID" value="QIS14098.1"/>
    <property type="molecule type" value="Genomic_DNA"/>
</dbReference>
<dbReference type="Proteomes" id="UP000503540">
    <property type="component" value="Chromosome"/>
</dbReference>
<dbReference type="KEGG" id="nah:F5544_31280"/>
<feature type="domain" description="HTH asnC-type" evidence="4">
    <location>
        <begin position="173"/>
        <end position="231"/>
    </location>
</feature>
<dbReference type="InterPro" id="IPR036390">
    <property type="entry name" value="WH_DNA-bd_sf"/>
</dbReference>
<sequence>MSQHLEETDRRIVTALVADPRVSWRELAQRLDLSERTVVRRAVPLYEKGIVRASAMRNLACFPQLRVITLRLKCARERVGALAEALARRPDTRAVDVISGGGEIFALLYLDNAQERDALLLRDIPATAAVITWEAQRVMRVFPSVDPAHPPLPGELNLGFGMPEPERPVKLLDVDEAIIEALSRNGRASYTELAGAAGVTAHTARRRLVTLLDEHVVRPVTIFDLSLVGLESQSLLWLSVRPGALDTIGRRLAVHPDVFCAAAITGPANLLLAVAKPTFGDIYAFVTDTVGVIPEVTNVETSAILATIKRPGHLRPTPWARARGARRPTVGVHK</sequence>
<keyword evidence="2" id="KW-0238">DNA-binding</keyword>
<dbReference type="Pfam" id="PF13404">
    <property type="entry name" value="HTH_AsnC-type"/>
    <property type="match status" value="2"/>
</dbReference>
<dbReference type="InterPro" id="IPR011008">
    <property type="entry name" value="Dimeric_a/b-barrel"/>
</dbReference>
<dbReference type="Gene3D" id="1.10.10.10">
    <property type="entry name" value="Winged helix-like DNA-binding domain superfamily/Winged helix DNA-binding domain"/>
    <property type="match status" value="2"/>
</dbReference>
<evidence type="ECO:0000256" key="1">
    <source>
        <dbReference type="ARBA" id="ARBA00023015"/>
    </source>
</evidence>
<keyword evidence="6" id="KW-1185">Reference proteome</keyword>
<reference evidence="5 6" key="1">
    <citation type="journal article" date="2019" name="ACS Chem. Biol.">
        <title>Identification and Mobilization of a Cryptic Antibiotic Biosynthesis Gene Locus from a Human-Pathogenic Nocardia Isolate.</title>
        <authorList>
            <person name="Herisse M."/>
            <person name="Ishida K."/>
            <person name="Porter J.L."/>
            <person name="Howden B."/>
            <person name="Hertweck C."/>
            <person name="Stinear T.P."/>
            <person name="Pidot S.J."/>
        </authorList>
    </citation>
    <scope>NUCLEOTIDE SEQUENCE [LARGE SCALE GENOMIC DNA]</scope>
    <source>
        <strain evidence="5 6">AUSMDU00012717</strain>
    </source>
</reference>
<dbReference type="GO" id="GO:0005829">
    <property type="term" value="C:cytosol"/>
    <property type="evidence" value="ECO:0007669"/>
    <property type="project" value="TreeGrafter"/>
</dbReference>
<dbReference type="PANTHER" id="PTHR30154:SF34">
    <property type="entry name" value="TRANSCRIPTIONAL REGULATOR AZLB"/>
    <property type="match status" value="1"/>
</dbReference>
<dbReference type="Pfam" id="PF01037">
    <property type="entry name" value="AsnC_trans_reg"/>
    <property type="match status" value="1"/>
</dbReference>
<evidence type="ECO:0000256" key="2">
    <source>
        <dbReference type="ARBA" id="ARBA00023125"/>
    </source>
</evidence>
<gene>
    <name evidence="5" type="ORF">F5544_31280</name>
</gene>
<protein>
    <submittedName>
        <fullName evidence="5">AsnC family transcriptional regulator</fullName>
    </submittedName>
</protein>
<dbReference type="GO" id="GO:0043565">
    <property type="term" value="F:sequence-specific DNA binding"/>
    <property type="evidence" value="ECO:0007669"/>
    <property type="project" value="InterPro"/>
</dbReference>
<dbReference type="InterPro" id="IPR019888">
    <property type="entry name" value="Tscrpt_reg_AsnC-like"/>
</dbReference>
<evidence type="ECO:0000313" key="5">
    <source>
        <dbReference type="EMBL" id="QIS14098.1"/>
    </source>
</evidence>
<proteinExistence type="predicted"/>
<dbReference type="Gene3D" id="3.30.70.920">
    <property type="match status" value="1"/>
</dbReference>
<dbReference type="SUPFAM" id="SSF54909">
    <property type="entry name" value="Dimeric alpha+beta barrel"/>
    <property type="match status" value="1"/>
</dbReference>
<dbReference type="AlphaFoldDB" id="A0A6G9YLL5"/>
<dbReference type="PRINTS" id="PR00033">
    <property type="entry name" value="HTHASNC"/>
</dbReference>
<keyword evidence="3" id="KW-0804">Transcription</keyword>
<dbReference type="InterPro" id="IPR000485">
    <property type="entry name" value="AsnC-type_HTH_dom"/>
</dbReference>
<organism evidence="5 6">
    <name type="scientific">Nocardia arthritidis</name>
    <dbReference type="NCBI Taxonomy" id="228602"/>
    <lineage>
        <taxon>Bacteria</taxon>
        <taxon>Bacillati</taxon>
        <taxon>Actinomycetota</taxon>
        <taxon>Actinomycetes</taxon>
        <taxon>Mycobacteriales</taxon>
        <taxon>Nocardiaceae</taxon>
        <taxon>Nocardia</taxon>
    </lineage>
</organism>
<name>A0A6G9YLL5_9NOCA</name>
<dbReference type="RefSeq" id="WP_167476551.1">
    <property type="nucleotide sequence ID" value="NZ_CP046172.1"/>
</dbReference>
<evidence type="ECO:0000313" key="6">
    <source>
        <dbReference type="Proteomes" id="UP000503540"/>
    </source>
</evidence>
<accession>A0A6G9YLL5</accession>